<dbReference type="Pfam" id="PF17338">
    <property type="entry name" value="GP88"/>
    <property type="match status" value="1"/>
</dbReference>
<gene>
    <name evidence="2" type="ORF">METZ01_LOCUS316119</name>
</gene>
<protein>
    <recommendedName>
        <fullName evidence="1">Gene product 88 domain-containing protein</fullName>
    </recommendedName>
</protein>
<accession>A0A382NSF5</accession>
<evidence type="ECO:0000313" key="2">
    <source>
        <dbReference type="EMBL" id="SVC63265.1"/>
    </source>
</evidence>
<name>A0A382NSF5_9ZZZZ</name>
<feature type="domain" description="Gene product 88" evidence="1">
    <location>
        <begin position="6"/>
        <end position="236"/>
    </location>
</feature>
<proteinExistence type="predicted"/>
<reference evidence="2" key="1">
    <citation type="submission" date="2018-05" db="EMBL/GenBank/DDBJ databases">
        <authorList>
            <person name="Lanie J.A."/>
            <person name="Ng W.-L."/>
            <person name="Kazmierczak K.M."/>
            <person name="Andrzejewski T.M."/>
            <person name="Davidsen T.M."/>
            <person name="Wayne K.J."/>
            <person name="Tettelin H."/>
            <person name="Glass J.I."/>
            <person name="Rusch D."/>
            <person name="Podicherti R."/>
            <person name="Tsui H.-C.T."/>
            <person name="Winkler M.E."/>
        </authorList>
    </citation>
    <scope>NUCLEOTIDE SEQUENCE</scope>
</reference>
<sequence>MIKQTLLTAGNAKIVKGEAFGFMTKGIHLAPANLSGYEACHWRSKGCTMACLNTAGRGQMNMIQDSRIAKTKLFFEEKLAFMEKLGKEIASGIKSAIKKEMTAVFRPNLTSDLTWENIEDANGQTLMQKFPETQFYDYTKSFQRMAKFINQAKDFPSNYHLTFSRSEHNDTLCDMVLQMGGNVAVVFRGQLPKTWKGFEVINGDENDLRFLDKQGVVVGLIEKGLAKKDETGFVQEGINS</sequence>
<organism evidence="2">
    <name type="scientific">marine metagenome</name>
    <dbReference type="NCBI Taxonomy" id="408172"/>
    <lineage>
        <taxon>unclassified sequences</taxon>
        <taxon>metagenomes</taxon>
        <taxon>ecological metagenomes</taxon>
    </lineage>
</organism>
<evidence type="ECO:0000259" key="1">
    <source>
        <dbReference type="Pfam" id="PF17338"/>
    </source>
</evidence>
<dbReference type="InterPro" id="IPR020290">
    <property type="entry name" value="Gp88"/>
</dbReference>
<dbReference type="AlphaFoldDB" id="A0A382NSF5"/>
<dbReference type="EMBL" id="UINC01101994">
    <property type="protein sequence ID" value="SVC63265.1"/>
    <property type="molecule type" value="Genomic_DNA"/>
</dbReference>